<dbReference type="SMART" id="SM00724">
    <property type="entry name" value="TLC"/>
    <property type="match status" value="1"/>
</dbReference>
<evidence type="ECO:0000256" key="5">
    <source>
        <dbReference type="PROSITE-ProRule" id="PRU00205"/>
    </source>
</evidence>
<feature type="transmembrane region" description="Helical" evidence="6">
    <location>
        <begin position="197"/>
        <end position="220"/>
    </location>
</feature>
<feature type="transmembrane region" description="Helical" evidence="6">
    <location>
        <begin position="69"/>
        <end position="88"/>
    </location>
</feature>
<accession>A0A0H5RD84</accession>
<proteinExistence type="predicted"/>
<comment type="subcellular location">
    <subcellularLocation>
        <location evidence="1">Membrane</location>
        <topology evidence="1">Multi-pass membrane protein</topology>
    </subcellularLocation>
</comment>
<evidence type="ECO:0000256" key="6">
    <source>
        <dbReference type="SAM" id="Phobius"/>
    </source>
</evidence>
<dbReference type="EMBL" id="HACM01011773">
    <property type="protein sequence ID" value="CRZ12215.1"/>
    <property type="molecule type" value="Transcribed_RNA"/>
</dbReference>
<dbReference type="Pfam" id="PF03798">
    <property type="entry name" value="TRAM_LAG1_CLN8"/>
    <property type="match status" value="1"/>
</dbReference>
<dbReference type="InterPro" id="IPR006634">
    <property type="entry name" value="TLC-dom"/>
</dbReference>
<protein>
    <recommendedName>
        <fullName evidence="7">TLC domain-containing protein</fullName>
    </recommendedName>
</protein>
<evidence type="ECO:0000256" key="2">
    <source>
        <dbReference type="ARBA" id="ARBA00022692"/>
    </source>
</evidence>
<dbReference type="AlphaFoldDB" id="A0A0H5RD84"/>
<dbReference type="InterPro" id="IPR050846">
    <property type="entry name" value="TLCD"/>
</dbReference>
<feature type="domain" description="TLC" evidence="7">
    <location>
        <begin position="64"/>
        <end position="283"/>
    </location>
</feature>
<name>A0A0H5RD84_9EUKA</name>
<feature type="transmembrane region" description="Helical" evidence="6">
    <location>
        <begin position="250"/>
        <end position="270"/>
    </location>
</feature>
<evidence type="ECO:0000256" key="4">
    <source>
        <dbReference type="ARBA" id="ARBA00023136"/>
    </source>
</evidence>
<organism evidence="8">
    <name type="scientific">Spongospora subterranea</name>
    <dbReference type="NCBI Taxonomy" id="70186"/>
    <lineage>
        <taxon>Eukaryota</taxon>
        <taxon>Sar</taxon>
        <taxon>Rhizaria</taxon>
        <taxon>Endomyxa</taxon>
        <taxon>Phytomyxea</taxon>
        <taxon>Plasmodiophorida</taxon>
        <taxon>Plasmodiophoridae</taxon>
        <taxon>Spongospora</taxon>
    </lineage>
</organism>
<keyword evidence="3 6" id="KW-1133">Transmembrane helix</keyword>
<dbReference type="GO" id="GO:0005783">
    <property type="term" value="C:endoplasmic reticulum"/>
    <property type="evidence" value="ECO:0007669"/>
    <property type="project" value="TreeGrafter"/>
</dbReference>
<evidence type="ECO:0000256" key="1">
    <source>
        <dbReference type="ARBA" id="ARBA00004141"/>
    </source>
</evidence>
<reference evidence="8" key="1">
    <citation type="submission" date="2015-04" db="EMBL/GenBank/DDBJ databases">
        <title>The genome sequence of the plant pathogenic Rhizarian Plasmodiophora brassicae reveals insights in its biotrophic life cycle and the origin of chitin synthesis.</title>
        <authorList>
            <person name="Schwelm A."/>
            <person name="Fogelqvist J."/>
            <person name="Knaust A."/>
            <person name="Julke S."/>
            <person name="Lilja T."/>
            <person name="Dhandapani V."/>
            <person name="Bonilla-Rosso G."/>
            <person name="Karlsson M."/>
            <person name="Shevchenko A."/>
            <person name="Choi S.R."/>
            <person name="Kim H.G."/>
            <person name="Park J.Y."/>
            <person name="Lim Y.P."/>
            <person name="Ludwig-Muller J."/>
            <person name="Dixelius C."/>
        </authorList>
    </citation>
    <scope>NUCLEOTIDE SEQUENCE</scope>
    <source>
        <tissue evidence="8">Potato root galls</tissue>
    </source>
</reference>
<dbReference type="PANTHER" id="PTHR13439">
    <property type="entry name" value="CT120 PROTEIN"/>
    <property type="match status" value="1"/>
</dbReference>
<dbReference type="GO" id="GO:0016020">
    <property type="term" value="C:membrane"/>
    <property type="evidence" value="ECO:0007669"/>
    <property type="project" value="UniProtKB-SubCell"/>
</dbReference>
<evidence type="ECO:0000259" key="7">
    <source>
        <dbReference type="PROSITE" id="PS50922"/>
    </source>
</evidence>
<keyword evidence="4 5" id="KW-0472">Membrane</keyword>
<evidence type="ECO:0000313" key="8">
    <source>
        <dbReference type="EMBL" id="CRZ12215.1"/>
    </source>
</evidence>
<feature type="non-terminal residue" evidence="8">
    <location>
        <position position="1"/>
    </location>
</feature>
<dbReference type="PANTHER" id="PTHR13439:SF0">
    <property type="entry name" value="TOPOISOMERASE I DAMAGE AFFECTED PROTEIN 4"/>
    <property type="match status" value="1"/>
</dbReference>
<dbReference type="PROSITE" id="PS50922">
    <property type="entry name" value="TLC"/>
    <property type="match status" value="1"/>
</dbReference>
<dbReference type="GO" id="GO:0055088">
    <property type="term" value="P:lipid homeostasis"/>
    <property type="evidence" value="ECO:0007669"/>
    <property type="project" value="TreeGrafter"/>
</dbReference>
<keyword evidence="2 5" id="KW-0812">Transmembrane</keyword>
<evidence type="ECO:0000256" key="3">
    <source>
        <dbReference type="ARBA" id="ARBA00022989"/>
    </source>
</evidence>
<sequence>VPQPILLSIDFLATERSGKGRPARSTASGIMEYTPVAVLSTVSFELIAKVSQVIFIQNGMNKTTTAAKLSACVTSAVHAICAVLSAIVLLSRSSKIHDDRIFGRDDSATILLAFSAGFFLHDILDISRRLNRLGDIVSLFHHCLSFAIYITTALTPVAQYWATVFLLYELSTPFLSLQNFMTSVQWGSRSTLNVVRLLFAIVFIVVRILLGSVATVYVWIDFLPLLSLQPSHPYLHATYRSYSFDRHPHVLVPTAFLVATGLFSSLNLYWGFLIAQKIRRAISATKSN</sequence>